<keyword evidence="4" id="KW-0812">Transmembrane</keyword>
<feature type="domain" description="Glycine zipper 2TM" evidence="5">
    <location>
        <begin position="148"/>
        <end position="188"/>
    </location>
</feature>
<evidence type="ECO:0000256" key="1">
    <source>
        <dbReference type="ARBA" id="ARBA00004370"/>
    </source>
</evidence>
<feature type="region of interest" description="Disordered" evidence="3">
    <location>
        <begin position="49"/>
        <end position="113"/>
    </location>
</feature>
<sequence length="235" mass="24025">MNTNNSTDFPQRNRIHPLVAGAAVAVMLVSVTGIAAMTGLLPTSHAVTAPPEQAASTPMLAQAASGAVTSPAQQPAVEPRVTREKTVDEPRVHHHHSAPAAPSPAYTSNQGYGEATRPVAQQPAYDPNAGEVVAVNAVQTAQPTTGVGAVGGAIAGGLLGNQIGGGRGRVLTTIAGAIGGGLAGNGIEHEVHKATSYQVQVRMRDGSYRNFTYNQEPAFGIGEHVRVMGDTLMAS</sequence>
<feature type="compositionally biased region" description="Basic and acidic residues" evidence="3">
    <location>
        <begin position="80"/>
        <end position="91"/>
    </location>
</feature>
<name>A0A494X2G1_9BURK</name>
<dbReference type="PANTHER" id="PTHR35603:SF2">
    <property type="entry name" value="OUTER MEMBRANE LIPOPROTEIN"/>
    <property type="match status" value="1"/>
</dbReference>
<comment type="subcellular location">
    <subcellularLocation>
        <location evidence="1">Membrane</location>
    </subcellularLocation>
</comment>
<dbReference type="PANTHER" id="PTHR35603">
    <property type="match status" value="1"/>
</dbReference>
<feature type="transmembrane region" description="Helical" evidence="4">
    <location>
        <begin position="18"/>
        <end position="41"/>
    </location>
</feature>
<dbReference type="Pfam" id="PF05433">
    <property type="entry name" value="Rick_17kDa_Anti"/>
    <property type="match status" value="1"/>
</dbReference>
<evidence type="ECO:0000256" key="2">
    <source>
        <dbReference type="ARBA" id="ARBA00023136"/>
    </source>
</evidence>
<dbReference type="InterPro" id="IPR008816">
    <property type="entry name" value="Gly_zipper_2TM_dom"/>
</dbReference>
<gene>
    <name evidence="6" type="ORF">D7S89_21930</name>
</gene>
<organism evidence="6 7">
    <name type="scientific">Trinickia fusca</name>
    <dbReference type="NCBI Taxonomy" id="2419777"/>
    <lineage>
        <taxon>Bacteria</taxon>
        <taxon>Pseudomonadati</taxon>
        <taxon>Pseudomonadota</taxon>
        <taxon>Betaproteobacteria</taxon>
        <taxon>Burkholderiales</taxon>
        <taxon>Burkholderiaceae</taxon>
        <taxon>Trinickia</taxon>
    </lineage>
</organism>
<comment type="caution">
    <text evidence="6">The sequence shown here is derived from an EMBL/GenBank/DDBJ whole genome shotgun (WGS) entry which is preliminary data.</text>
</comment>
<accession>A0A494X2G1</accession>
<keyword evidence="7" id="KW-1185">Reference proteome</keyword>
<protein>
    <submittedName>
        <fullName evidence="6">Glycine zipper 2TM domain-containing protein</fullName>
    </submittedName>
</protein>
<evidence type="ECO:0000256" key="4">
    <source>
        <dbReference type="SAM" id="Phobius"/>
    </source>
</evidence>
<dbReference type="GO" id="GO:0019867">
    <property type="term" value="C:outer membrane"/>
    <property type="evidence" value="ECO:0007669"/>
    <property type="project" value="InterPro"/>
</dbReference>
<dbReference type="RefSeq" id="WP_121280965.1">
    <property type="nucleotide sequence ID" value="NZ_RBZV01000012.1"/>
</dbReference>
<evidence type="ECO:0000313" key="6">
    <source>
        <dbReference type="EMBL" id="RKP44542.1"/>
    </source>
</evidence>
<keyword evidence="4" id="KW-1133">Transmembrane helix</keyword>
<dbReference type="EMBL" id="RBZV01000012">
    <property type="protein sequence ID" value="RKP44542.1"/>
    <property type="molecule type" value="Genomic_DNA"/>
</dbReference>
<dbReference type="AlphaFoldDB" id="A0A494X2G1"/>
<proteinExistence type="predicted"/>
<dbReference type="OrthoDB" id="5298735at2"/>
<evidence type="ECO:0000256" key="3">
    <source>
        <dbReference type="SAM" id="MobiDB-lite"/>
    </source>
</evidence>
<dbReference type="Proteomes" id="UP000280434">
    <property type="component" value="Unassembled WGS sequence"/>
</dbReference>
<reference evidence="6 7" key="1">
    <citation type="submission" date="2018-10" db="EMBL/GenBank/DDBJ databases">
        <title>Paraburkholderia sp. 7MK8-2, isolated from soil.</title>
        <authorList>
            <person name="Gao Z.-H."/>
            <person name="Qiu L.-H."/>
        </authorList>
    </citation>
    <scope>NUCLEOTIDE SEQUENCE [LARGE SCALE GENOMIC DNA]</scope>
    <source>
        <strain evidence="6 7">7MK8-2</strain>
    </source>
</reference>
<dbReference type="InterPro" id="IPR051407">
    <property type="entry name" value="Bact_OM_lipoprot/Surf_antigen"/>
</dbReference>
<evidence type="ECO:0000313" key="7">
    <source>
        <dbReference type="Proteomes" id="UP000280434"/>
    </source>
</evidence>
<keyword evidence="2 4" id="KW-0472">Membrane</keyword>
<evidence type="ECO:0000259" key="5">
    <source>
        <dbReference type="Pfam" id="PF05433"/>
    </source>
</evidence>